<reference evidence="12" key="1">
    <citation type="submission" date="2021-01" db="EMBL/GenBank/DDBJ databases">
        <authorList>
            <person name="Corre E."/>
            <person name="Pelletier E."/>
            <person name="Niang G."/>
            <person name="Scheremetjew M."/>
            <person name="Finn R."/>
            <person name="Kale V."/>
            <person name="Holt S."/>
            <person name="Cochrane G."/>
            <person name="Meng A."/>
            <person name="Brown T."/>
            <person name="Cohen L."/>
        </authorList>
    </citation>
    <scope>NUCLEOTIDE SEQUENCE</scope>
    <source>
        <strain evidence="12">SAG 63-3</strain>
    </source>
</reference>
<dbReference type="CDD" id="cd13983">
    <property type="entry name" value="STKc_WNK"/>
    <property type="match status" value="1"/>
</dbReference>
<dbReference type="PROSITE" id="PS50011">
    <property type="entry name" value="PROTEIN_KINASE_DOM"/>
    <property type="match status" value="1"/>
</dbReference>
<dbReference type="Pfam" id="PF00069">
    <property type="entry name" value="Pkinase"/>
    <property type="match status" value="1"/>
</dbReference>
<dbReference type="PROSITE" id="PS00108">
    <property type="entry name" value="PROTEIN_KINASE_ST"/>
    <property type="match status" value="1"/>
</dbReference>
<dbReference type="Gene3D" id="1.10.510.10">
    <property type="entry name" value="Transferase(Phosphotransferase) domain 1"/>
    <property type="match status" value="1"/>
</dbReference>
<dbReference type="InterPro" id="IPR011009">
    <property type="entry name" value="Kinase-like_dom_sf"/>
</dbReference>
<dbReference type="EC" id="2.7.11.1" evidence="1"/>
<feature type="region of interest" description="Disordered" evidence="9">
    <location>
        <begin position="511"/>
        <end position="532"/>
    </location>
</feature>
<evidence type="ECO:0000256" key="2">
    <source>
        <dbReference type="ARBA" id="ARBA00022527"/>
    </source>
</evidence>
<evidence type="ECO:0000256" key="1">
    <source>
        <dbReference type="ARBA" id="ARBA00012513"/>
    </source>
</evidence>
<dbReference type="InterPro" id="IPR008271">
    <property type="entry name" value="Ser/Thr_kinase_AS"/>
</dbReference>
<name>A0A7S0UZV9_9CHLO</name>
<keyword evidence="6" id="KW-0067">ATP-binding</keyword>
<comment type="catalytic activity">
    <reaction evidence="8">
        <text>L-seryl-[protein] + ATP = O-phospho-L-seryl-[protein] + ADP + H(+)</text>
        <dbReference type="Rhea" id="RHEA:17989"/>
        <dbReference type="Rhea" id="RHEA-COMP:9863"/>
        <dbReference type="Rhea" id="RHEA-COMP:11604"/>
        <dbReference type="ChEBI" id="CHEBI:15378"/>
        <dbReference type="ChEBI" id="CHEBI:29999"/>
        <dbReference type="ChEBI" id="CHEBI:30616"/>
        <dbReference type="ChEBI" id="CHEBI:83421"/>
        <dbReference type="ChEBI" id="CHEBI:456216"/>
        <dbReference type="EC" id="2.7.11.1"/>
    </reaction>
</comment>
<feature type="compositionally biased region" description="Basic residues" evidence="9">
    <location>
        <begin position="892"/>
        <end position="904"/>
    </location>
</feature>
<protein>
    <recommendedName>
        <fullName evidence="1">non-specific serine/threonine protein kinase</fullName>
        <ecNumber evidence="1">2.7.11.1</ecNumber>
    </recommendedName>
</protein>
<accession>A0A7S0UZV9</accession>
<feature type="region of interest" description="Disordered" evidence="9">
    <location>
        <begin position="687"/>
        <end position="718"/>
    </location>
</feature>
<gene>
    <name evidence="12" type="ORF">PPAR00522_LOCUS9727</name>
</gene>
<feature type="compositionally biased region" description="Basic and acidic residues" evidence="9">
    <location>
        <begin position="827"/>
        <end position="848"/>
    </location>
</feature>
<feature type="compositionally biased region" description="Gly residues" evidence="9">
    <location>
        <begin position="687"/>
        <end position="698"/>
    </location>
</feature>
<feature type="domain" description="Protein kinase" evidence="11">
    <location>
        <begin position="33"/>
        <end position="292"/>
    </location>
</feature>
<keyword evidence="10" id="KW-0472">Membrane</keyword>
<feature type="transmembrane region" description="Helical" evidence="10">
    <location>
        <begin position="772"/>
        <end position="792"/>
    </location>
</feature>
<dbReference type="GO" id="GO:0005524">
    <property type="term" value="F:ATP binding"/>
    <property type="evidence" value="ECO:0007669"/>
    <property type="project" value="UniProtKB-KW"/>
</dbReference>
<keyword evidence="5" id="KW-0418">Kinase</keyword>
<evidence type="ECO:0000313" key="12">
    <source>
        <dbReference type="EMBL" id="CAD8773321.1"/>
    </source>
</evidence>
<evidence type="ECO:0000256" key="6">
    <source>
        <dbReference type="ARBA" id="ARBA00022840"/>
    </source>
</evidence>
<dbReference type="InterPro" id="IPR000719">
    <property type="entry name" value="Prot_kinase_dom"/>
</dbReference>
<keyword evidence="3" id="KW-0808">Transferase</keyword>
<feature type="region of interest" description="Disordered" evidence="9">
    <location>
        <begin position="1"/>
        <end position="25"/>
    </location>
</feature>
<dbReference type="SMART" id="SM00220">
    <property type="entry name" value="S_TKc"/>
    <property type="match status" value="1"/>
</dbReference>
<evidence type="ECO:0000259" key="11">
    <source>
        <dbReference type="PROSITE" id="PS50011"/>
    </source>
</evidence>
<evidence type="ECO:0000256" key="9">
    <source>
        <dbReference type="SAM" id="MobiDB-lite"/>
    </source>
</evidence>
<evidence type="ECO:0000256" key="3">
    <source>
        <dbReference type="ARBA" id="ARBA00022679"/>
    </source>
</evidence>
<evidence type="ECO:0000256" key="10">
    <source>
        <dbReference type="SAM" id="Phobius"/>
    </source>
</evidence>
<keyword evidence="4" id="KW-0547">Nucleotide-binding</keyword>
<feature type="transmembrane region" description="Helical" evidence="10">
    <location>
        <begin position="741"/>
        <end position="760"/>
    </location>
</feature>
<evidence type="ECO:0000256" key="4">
    <source>
        <dbReference type="ARBA" id="ARBA00022741"/>
    </source>
</evidence>
<feature type="region of interest" description="Disordered" evidence="9">
    <location>
        <begin position="809"/>
        <end position="925"/>
    </location>
</feature>
<dbReference type="PANTHER" id="PTHR13902">
    <property type="entry name" value="SERINE/THREONINE-PROTEIN KINASE WNK WITH NO LYSINE -RELATED"/>
    <property type="match status" value="1"/>
</dbReference>
<dbReference type="SUPFAM" id="SSF56112">
    <property type="entry name" value="Protein kinase-like (PK-like)"/>
    <property type="match status" value="1"/>
</dbReference>
<dbReference type="EMBL" id="HBFM01015398">
    <property type="protein sequence ID" value="CAD8773321.1"/>
    <property type="molecule type" value="Transcribed_RNA"/>
</dbReference>
<dbReference type="AlphaFoldDB" id="A0A7S0UZV9"/>
<organism evidence="12">
    <name type="scientific">Polytomella parva</name>
    <dbReference type="NCBI Taxonomy" id="51329"/>
    <lineage>
        <taxon>Eukaryota</taxon>
        <taxon>Viridiplantae</taxon>
        <taxon>Chlorophyta</taxon>
        <taxon>core chlorophytes</taxon>
        <taxon>Chlorophyceae</taxon>
        <taxon>CS clade</taxon>
        <taxon>Chlamydomonadales</taxon>
        <taxon>Chlamydomonadaceae</taxon>
        <taxon>Polytomella</taxon>
    </lineage>
</organism>
<keyword evidence="10" id="KW-1133">Transmembrane helix</keyword>
<evidence type="ECO:0000256" key="8">
    <source>
        <dbReference type="ARBA" id="ARBA00048679"/>
    </source>
</evidence>
<dbReference type="GO" id="GO:0004674">
    <property type="term" value="F:protein serine/threonine kinase activity"/>
    <property type="evidence" value="ECO:0007669"/>
    <property type="project" value="UniProtKB-KW"/>
</dbReference>
<feature type="compositionally biased region" description="Polar residues" evidence="9">
    <location>
        <begin position="870"/>
        <end position="880"/>
    </location>
</feature>
<dbReference type="FunFam" id="1.10.510.10:FF:001565">
    <property type="entry name" value="WNK protein kinase"/>
    <property type="match status" value="1"/>
</dbReference>
<comment type="catalytic activity">
    <reaction evidence="7">
        <text>L-threonyl-[protein] + ATP = O-phospho-L-threonyl-[protein] + ADP + H(+)</text>
        <dbReference type="Rhea" id="RHEA:46608"/>
        <dbReference type="Rhea" id="RHEA-COMP:11060"/>
        <dbReference type="Rhea" id="RHEA-COMP:11605"/>
        <dbReference type="ChEBI" id="CHEBI:15378"/>
        <dbReference type="ChEBI" id="CHEBI:30013"/>
        <dbReference type="ChEBI" id="CHEBI:30616"/>
        <dbReference type="ChEBI" id="CHEBI:61977"/>
        <dbReference type="ChEBI" id="CHEBI:456216"/>
        <dbReference type="EC" id="2.7.11.1"/>
    </reaction>
</comment>
<dbReference type="InterPro" id="IPR050588">
    <property type="entry name" value="WNK_Ser-Thr_kinase"/>
</dbReference>
<feature type="compositionally biased region" description="Gly residues" evidence="9">
    <location>
        <begin position="809"/>
        <end position="823"/>
    </location>
</feature>
<feature type="compositionally biased region" description="Basic and acidic residues" evidence="9">
    <location>
        <begin position="7"/>
        <end position="25"/>
    </location>
</feature>
<keyword evidence="2" id="KW-0723">Serine/threonine-protein kinase</keyword>
<dbReference type="FunFam" id="3.30.200.20:FF:000075">
    <property type="entry name" value="Probable serine/threonine-protein kinase WNK1"/>
    <property type="match status" value="1"/>
</dbReference>
<feature type="compositionally biased region" description="Low complexity" evidence="9">
    <location>
        <begin position="699"/>
        <end position="718"/>
    </location>
</feature>
<evidence type="ECO:0000256" key="5">
    <source>
        <dbReference type="ARBA" id="ARBA00022777"/>
    </source>
</evidence>
<dbReference type="Gene3D" id="3.30.200.20">
    <property type="entry name" value="Phosphorylase Kinase, domain 1"/>
    <property type="match status" value="1"/>
</dbReference>
<proteinExistence type="predicted"/>
<keyword evidence="10" id="KW-0812">Transmembrane</keyword>
<sequence length="925" mass="98034">MSHRHNHGVEDGHHAESEPDLKPVEMDPNGRYLRYDVVLGRGAFKTVYKAFDEEEGIEVAWNQVKVNDLVSSPAERERLFAEIRVLKQLKHKNIMAFYDSWLDQKNWTVNFITELFTSGTLRQYRKKHKQVDEQVMKRWAWQVLQGLVYLHGHEPPIIHRDLKCDNIFVNGTSGVVKIGDLGLVTLFRGVTAPQSVLGTPEFMAPELYEEKYDEKVDVYSFGMCLLELATMEYPYSECKNAAQIYKKVTMGIHPAGLTKVENKELREFIEVCIQHDSNQRPLARQLLKHAFFESIRAPCGASSAANASSAAIGAGPSSTNLLLAESRASSLAASSGTQGGAGSSNIVGMSNGSFMDDDRVSCSLSCAVSCGSVSDGEDLCKSVSGLTPNSHSAAISRVPSGSSTSTFASAAAAALRETVENGSIALNHSTSNIGSGGGNATNNSNLIAEQMNGTNMPYASLLPVGMQTVENAAAVAAALLHHQQQLQQLQQQQQLQLQQLQQQQQLQLQQHMQQQQRRASSPSNFYSSSSSSAAQDAGAIYASRAGTGGGNPLPPPLDGSAFIAALSPPSNATTPMHYSFVTPPHQQLMATTGNGSAGGDGVGSISNNGGTPPNGTTVMGNSMGMEHSMTNGNPMSGDALNNNNLNLLSHQMPYHVRNPSAFKSADGTGLPLTYSAVVSRNLSMASGGGNGNGSGSGSGSSNNNNNSSSSSSSSGNSSSTNSIIIMTNHIMAVSAVGKRSIWIMMSLLPLSFPLPLSLSLSLQLLFSRANPLFCLALIAIVVTSTAAILSTLQRNAGLLLEVVRGGLESGGGDGGGGGSGNGSGKRRGGDDRGGDRGRGGGGDEERSQDVAVVITHTRTRHKKTAPPPMSATTIRGQPTAVQRGVAMDSHHFPSRRRRRRRAGRPKPPCVGGGGGYRRGRSRAHP</sequence>
<evidence type="ECO:0000256" key="7">
    <source>
        <dbReference type="ARBA" id="ARBA00047899"/>
    </source>
</evidence>